<organism evidence="2 3">
    <name type="scientific">Rotaria magnacalcarata</name>
    <dbReference type="NCBI Taxonomy" id="392030"/>
    <lineage>
        <taxon>Eukaryota</taxon>
        <taxon>Metazoa</taxon>
        <taxon>Spiralia</taxon>
        <taxon>Gnathifera</taxon>
        <taxon>Rotifera</taxon>
        <taxon>Eurotatoria</taxon>
        <taxon>Bdelloidea</taxon>
        <taxon>Philodinida</taxon>
        <taxon>Philodinidae</taxon>
        <taxon>Rotaria</taxon>
    </lineage>
</organism>
<comment type="caution">
    <text evidence="2">The sequence shown here is derived from an EMBL/GenBank/DDBJ whole genome shotgun (WGS) entry which is preliminary data.</text>
</comment>
<name>A0A820P0C7_9BILA</name>
<dbReference type="AlphaFoldDB" id="A0A820P0C7"/>
<dbReference type="SUPFAM" id="SSF53098">
    <property type="entry name" value="Ribonuclease H-like"/>
    <property type="match status" value="1"/>
</dbReference>
<protein>
    <recommendedName>
        <fullName evidence="1">HAT C-terminal dimerisation domain-containing protein</fullName>
    </recommendedName>
</protein>
<evidence type="ECO:0000313" key="3">
    <source>
        <dbReference type="Proteomes" id="UP000663866"/>
    </source>
</evidence>
<dbReference type="GO" id="GO:0046983">
    <property type="term" value="F:protein dimerization activity"/>
    <property type="evidence" value="ECO:0007669"/>
    <property type="project" value="InterPro"/>
</dbReference>
<dbReference type="PANTHER" id="PTHR47611">
    <property type="entry name" value="HAT DIMERISATION DOMAIN, C-TERMINAL"/>
    <property type="match status" value="1"/>
</dbReference>
<reference evidence="2" key="1">
    <citation type="submission" date="2021-02" db="EMBL/GenBank/DDBJ databases">
        <authorList>
            <person name="Nowell W R."/>
        </authorList>
    </citation>
    <scope>NUCLEOTIDE SEQUENCE</scope>
</reference>
<keyword evidence="3" id="KW-1185">Reference proteome</keyword>
<dbReference type="Proteomes" id="UP000663866">
    <property type="component" value="Unassembled WGS sequence"/>
</dbReference>
<dbReference type="PANTHER" id="PTHR47611:SF1">
    <property type="entry name" value="CCHC-TYPE DOMAIN-CONTAINING PROTEIN"/>
    <property type="match status" value="1"/>
</dbReference>
<accession>A0A820P0C7</accession>
<dbReference type="InterPro" id="IPR012337">
    <property type="entry name" value="RNaseH-like_sf"/>
</dbReference>
<dbReference type="EMBL" id="CAJOBG010040351">
    <property type="protein sequence ID" value="CAF4397152.1"/>
    <property type="molecule type" value="Genomic_DNA"/>
</dbReference>
<evidence type="ECO:0000313" key="2">
    <source>
        <dbReference type="EMBL" id="CAF4397152.1"/>
    </source>
</evidence>
<sequence length="189" mass="21248">SISNITTDTASNGVTTNVSIINDSTAPVHPNNLLACCFDKPRPIINSVTTPAKELNDYMKFIIPDEESDDVLLFWKNHEKFFPTLSKILRDLYAISASNTFVERLFSASKNIVTDRRTTKLNKNEEQSKQRLSIPDGESVVIIEDVGSVTASPTSKRMKPNDDDGDILYDIEHMHDSKEPDNIFLNLLF</sequence>
<feature type="non-terminal residue" evidence="2">
    <location>
        <position position="1"/>
    </location>
</feature>
<dbReference type="InterPro" id="IPR008906">
    <property type="entry name" value="HATC_C_dom"/>
</dbReference>
<proteinExistence type="predicted"/>
<dbReference type="Pfam" id="PF05699">
    <property type="entry name" value="Dimer_Tnp_hAT"/>
    <property type="match status" value="1"/>
</dbReference>
<evidence type="ECO:0000259" key="1">
    <source>
        <dbReference type="Pfam" id="PF05699"/>
    </source>
</evidence>
<feature type="domain" description="HAT C-terminal dimerisation" evidence="1">
    <location>
        <begin position="54"/>
        <end position="124"/>
    </location>
</feature>
<gene>
    <name evidence="2" type="ORF">OVN521_LOCUS34655</name>
</gene>